<evidence type="ECO:0000313" key="1">
    <source>
        <dbReference type="EMBL" id="AES96846.1"/>
    </source>
</evidence>
<dbReference type="Proteomes" id="UP000002051">
    <property type="component" value="Chromosome 5"/>
</dbReference>
<keyword evidence="3" id="KW-1185">Reference proteome</keyword>
<evidence type="ECO:0000313" key="2">
    <source>
        <dbReference type="EnsemblPlants" id="AES96846"/>
    </source>
</evidence>
<sequence length="55" mass="6584">MGVENTEKRRDLCSLIFDWYRDVVYRRGRLLSDEDGGGIEGFVFRREESYHVVEK</sequence>
<accession>G7JWH4</accession>
<reference evidence="1 3" key="1">
    <citation type="journal article" date="2011" name="Nature">
        <title>The Medicago genome provides insight into the evolution of rhizobial symbioses.</title>
        <authorList>
            <person name="Young N.D."/>
            <person name="Debelle F."/>
            <person name="Oldroyd G.E."/>
            <person name="Geurts R."/>
            <person name="Cannon S.B."/>
            <person name="Udvardi M.K."/>
            <person name="Benedito V.A."/>
            <person name="Mayer K.F."/>
            <person name="Gouzy J."/>
            <person name="Schoof H."/>
            <person name="Van de Peer Y."/>
            <person name="Proost S."/>
            <person name="Cook D.R."/>
            <person name="Meyers B.C."/>
            <person name="Spannagl M."/>
            <person name="Cheung F."/>
            <person name="De Mita S."/>
            <person name="Krishnakumar V."/>
            <person name="Gundlach H."/>
            <person name="Zhou S."/>
            <person name="Mudge J."/>
            <person name="Bharti A.K."/>
            <person name="Murray J.D."/>
            <person name="Naoumkina M.A."/>
            <person name="Rosen B."/>
            <person name="Silverstein K.A."/>
            <person name="Tang H."/>
            <person name="Rombauts S."/>
            <person name="Zhao P.X."/>
            <person name="Zhou P."/>
            <person name="Barbe V."/>
            <person name="Bardou P."/>
            <person name="Bechner M."/>
            <person name="Bellec A."/>
            <person name="Berger A."/>
            <person name="Berges H."/>
            <person name="Bidwell S."/>
            <person name="Bisseling T."/>
            <person name="Choisne N."/>
            <person name="Couloux A."/>
            <person name="Denny R."/>
            <person name="Deshpande S."/>
            <person name="Dai X."/>
            <person name="Doyle J.J."/>
            <person name="Dudez A.M."/>
            <person name="Farmer A.D."/>
            <person name="Fouteau S."/>
            <person name="Franken C."/>
            <person name="Gibelin C."/>
            <person name="Gish J."/>
            <person name="Goldstein S."/>
            <person name="Gonzalez A.J."/>
            <person name="Green P.J."/>
            <person name="Hallab A."/>
            <person name="Hartog M."/>
            <person name="Hua A."/>
            <person name="Humphray S.J."/>
            <person name="Jeong D.H."/>
            <person name="Jing Y."/>
            <person name="Jocker A."/>
            <person name="Kenton S.M."/>
            <person name="Kim D.J."/>
            <person name="Klee K."/>
            <person name="Lai H."/>
            <person name="Lang C."/>
            <person name="Lin S."/>
            <person name="Macmil S.L."/>
            <person name="Magdelenat G."/>
            <person name="Matthews L."/>
            <person name="McCorrison J."/>
            <person name="Monaghan E.L."/>
            <person name="Mun J.H."/>
            <person name="Najar F.Z."/>
            <person name="Nicholson C."/>
            <person name="Noirot C."/>
            <person name="O'Bleness M."/>
            <person name="Paule C.R."/>
            <person name="Poulain J."/>
            <person name="Prion F."/>
            <person name="Qin B."/>
            <person name="Qu C."/>
            <person name="Retzel E.F."/>
            <person name="Riddle C."/>
            <person name="Sallet E."/>
            <person name="Samain S."/>
            <person name="Samson N."/>
            <person name="Sanders I."/>
            <person name="Saurat O."/>
            <person name="Scarpelli C."/>
            <person name="Schiex T."/>
            <person name="Segurens B."/>
            <person name="Severin A.J."/>
            <person name="Sherrier D.J."/>
            <person name="Shi R."/>
            <person name="Sims S."/>
            <person name="Singer S.R."/>
            <person name="Sinharoy S."/>
            <person name="Sterck L."/>
            <person name="Viollet A."/>
            <person name="Wang B.B."/>
            <person name="Wang K."/>
            <person name="Wang M."/>
            <person name="Wang X."/>
            <person name="Warfsmann J."/>
            <person name="Weissenbach J."/>
            <person name="White D.D."/>
            <person name="White J.D."/>
            <person name="Wiley G.B."/>
            <person name="Wincker P."/>
            <person name="Xing Y."/>
            <person name="Yang L."/>
            <person name="Yao Z."/>
            <person name="Ying F."/>
            <person name="Zhai J."/>
            <person name="Zhou L."/>
            <person name="Zuber A."/>
            <person name="Denarie J."/>
            <person name="Dixon R.A."/>
            <person name="May G.D."/>
            <person name="Schwartz D.C."/>
            <person name="Rogers J."/>
            <person name="Quetier F."/>
            <person name="Town C.D."/>
            <person name="Roe B.A."/>
        </authorList>
    </citation>
    <scope>NUCLEOTIDE SEQUENCE [LARGE SCALE GENOMIC DNA]</scope>
    <source>
        <strain evidence="1">A17</strain>
        <strain evidence="2 3">cv. Jemalong A17</strain>
    </source>
</reference>
<proteinExistence type="predicted"/>
<organism evidence="1 3">
    <name type="scientific">Medicago truncatula</name>
    <name type="common">Barrel medic</name>
    <name type="synonym">Medicago tribuloides</name>
    <dbReference type="NCBI Taxonomy" id="3880"/>
    <lineage>
        <taxon>Eukaryota</taxon>
        <taxon>Viridiplantae</taxon>
        <taxon>Streptophyta</taxon>
        <taxon>Embryophyta</taxon>
        <taxon>Tracheophyta</taxon>
        <taxon>Spermatophyta</taxon>
        <taxon>Magnoliopsida</taxon>
        <taxon>eudicotyledons</taxon>
        <taxon>Gunneridae</taxon>
        <taxon>Pentapetalae</taxon>
        <taxon>rosids</taxon>
        <taxon>fabids</taxon>
        <taxon>Fabales</taxon>
        <taxon>Fabaceae</taxon>
        <taxon>Papilionoideae</taxon>
        <taxon>50 kb inversion clade</taxon>
        <taxon>NPAAA clade</taxon>
        <taxon>Hologalegina</taxon>
        <taxon>IRL clade</taxon>
        <taxon>Trifolieae</taxon>
        <taxon>Medicago</taxon>
    </lineage>
</organism>
<dbReference type="EMBL" id="CM001221">
    <property type="protein sequence ID" value="AES96846.1"/>
    <property type="molecule type" value="Genomic_DNA"/>
</dbReference>
<dbReference type="EnsemblPlants" id="AES96846">
    <property type="protein sequence ID" value="AES96846"/>
    <property type="gene ID" value="MTR_5g042240"/>
</dbReference>
<name>G7JWH4_MEDTR</name>
<reference evidence="2" key="3">
    <citation type="submission" date="2015-04" db="UniProtKB">
        <authorList>
            <consortium name="EnsemblPlants"/>
        </authorList>
    </citation>
    <scope>IDENTIFICATION</scope>
    <source>
        <strain evidence="2">cv. Jemalong A17</strain>
    </source>
</reference>
<dbReference type="AlphaFoldDB" id="G7JWH4"/>
<gene>
    <name evidence="1" type="ordered locus">MTR_5g042240</name>
</gene>
<evidence type="ECO:0000313" key="3">
    <source>
        <dbReference type="Proteomes" id="UP000002051"/>
    </source>
</evidence>
<dbReference type="HOGENOM" id="CLU_3035407_0_0_1"/>
<dbReference type="PaxDb" id="3880-AES96846"/>
<reference evidence="1 3" key="2">
    <citation type="journal article" date="2014" name="BMC Genomics">
        <title>An improved genome release (version Mt4.0) for the model legume Medicago truncatula.</title>
        <authorList>
            <person name="Tang H."/>
            <person name="Krishnakumar V."/>
            <person name="Bidwell S."/>
            <person name="Rosen B."/>
            <person name="Chan A."/>
            <person name="Zhou S."/>
            <person name="Gentzbittel L."/>
            <person name="Childs K.L."/>
            <person name="Yandell M."/>
            <person name="Gundlach H."/>
            <person name="Mayer K.F."/>
            <person name="Schwartz D.C."/>
            <person name="Town C.D."/>
        </authorList>
    </citation>
    <scope>GENOME REANNOTATION</scope>
    <source>
        <strain evidence="2 3">cv. Jemalong A17</strain>
    </source>
</reference>
<protein>
    <submittedName>
        <fullName evidence="1 2">Uncharacterized protein</fullName>
    </submittedName>
</protein>